<keyword evidence="8" id="KW-1185">Reference proteome</keyword>
<evidence type="ECO:0000256" key="2">
    <source>
        <dbReference type="ARBA" id="ARBA00022552"/>
    </source>
</evidence>
<dbReference type="STRING" id="2518989.IMCC3088_1034"/>
<dbReference type="InterPro" id="IPR003682">
    <property type="entry name" value="rRNA_ssu_MeTfrase_G"/>
</dbReference>
<organism evidence="7 8">
    <name type="scientific">Aequoribacter fuscus</name>
    <dbReference type="NCBI Taxonomy" id="2518989"/>
    <lineage>
        <taxon>Bacteria</taxon>
        <taxon>Pseudomonadati</taxon>
        <taxon>Pseudomonadota</taxon>
        <taxon>Gammaproteobacteria</taxon>
        <taxon>Cellvibrionales</taxon>
        <taxon>Halieaceae</taxon>
        <taxon>Aequoribacter</taxon>
    </lineage>
</organism>
<reference evidence="7 8" key="1">
    <citation type="journal article" date="2011" name="J. Bacteriol.">
        <title>Genome sequence of strain IMCC3088, a proteorhodopsin-containing marine bacterium belonging to the OM60/NOR5 clade.</title>
        <authorList>
            <person name="Jang Y."/>
            <person name="Oh H.M."/>
            <person name="Kang I."/>
            <person name="Lee K."/>
            <person name="Yang S.J."/>
            <person name="Cho J.C."/>
        </authorList>
    </citation>
    <scope>NUCLEOTIDE SEQUENCE [LARGE SCALE GENOMIC DNA]</scope>
    <source>
        <strain evidence="7 8">IMCC3088</strain>
    </source>
</reference>
<dbReference type="InterPro" id="IPR029063">
    <property type="entry name" value="SAM-dependent_MTases_sf"/>
</dbReference>
<comment type="subcellular location">
    <subcellularLocation>
        <location evidence="6">Cytoplasm</location>
    </subcellularLocation>
</comment>
<proteinExistence type="inferred from homology"/>
<comment type="caution">
    <text evidence="7">The sequence shown here is derived from an EMBL/GenBank/DDBJ whole genome shotgun (WGS) entry which is preliminary data.</text>
</comment>
<feature type="binding site" evidence="6">
    <location>
        <position position="85"/>
    </location>
    <ligand>
        <name>S-adenosyl-L-methionine</name>
        <dbReference type="ChEBI" id="CHEBI:59789"/>
    </ligand>
</feature>
<accession>F3L0U2</accession>
<comment type="function">
    <text evidence="6">Specifically methylates the N7 position of guanine in position 527 of 16S rRNA.</text>
</comment>
<dbReference type="Pfam" id="PF02527">
    <property type="entry name" value="GidB"/>
    <property type="match status" value="1"/>
</dbReference>
<evidence type="ECO:0000313" key="8">
    <source>
        <dbReference type="Proteomes" id="UP000005615"/>
    </source>
</evidence>
<dbReference type="OrthoDB" id="9808773at2"/>
<feature type="binding site" evidence="6">
    <location>
        <position position="80"/>
    </location>
    <ligand>
        <name>S-adenosyl-L-methionine</name>
        <dbReference type="ChEBI" id="CHEBI:59789"/>
    </ligand>
</feature>
<keyword evidence="3 6" id="KW-0489">Methyltransferase</keyword>
<dbReference type="eggNOG" id="COG0357">
    <property type="taxonomic scope" value="Bacteria"/>
</dbReference>
<keyword evidence="2 6" id="KW-0698">rRNA processing</keyword>
<evidence type="ECO:0000256" key="4">
    <source>
        <dbReference type="ARBA" id="ARBA00022679"/>
    </source>
</evidence>
<keyword evidence="5 6" id="KW-0949">S-adenosyl-L-methionine</keyword>
<comment type="similarity">
    <text evidence="6">Belongs to the methyltransferase superfamily. RNA methyltransferase RsmG family.</text>
</comment>
<dbReference type="AlphaFoldDB" id="F3L0U2"/>
<evidence type="ECO:0000313" key="7">
    <source>
        <dbReference type="EMBL" id="EGG30050.1"/>
    </source>
</evidence>
<protein>
    <recommendedName>
        <fullName evidence="6">Ribosomal RNA small subunit methyltransferase G</fullName>
        <ecNumber evidence="6">2.1.1.170</ecNumber>
    </recommendedName>
    <alternativeName>
        <fullName evidence="6">16S rRNA 7-methylguanosine methyltransferase</fullName>
        <shortName evidence="6">16S rRNA m7G methyltransferase</shortName>
    </alternativeName>
</protein>
<dbReference type="GO" id="GO:0070043">
    <property type="term" value="F:rRNA (guanine-N7-)-methyltransferase activity"/>
    <property type="evidence" value="ECO:0007669"/>
    <property type="project" value="UniProtKB-UniRule"/>
</dbReference>
<dbReference type="RefSeq" id="WP_009575324.1">
    <property type="nucleotide sequence ID" value="NZ_AEIG01000025.1"/>
</dbReference>
<dbReference type="GO" id="GO:0005829">
    <property type="term" value="C:cytosol"/>
    <property type="evidence" value="ECO:0007669"/>
    <property type="project" value="TreeGrafter"/>
</dbReference>
<comment type="caution">
    <text evidence="6">Lacks conserved residue(s) required for the propagation of feature annotation.</text>
</comment>
<keyword evidence="4 6" id="KW-0808">Transferase</keyword>
<sequence>MPSESELALRLQQGLDQLQLALSAQQQGQLLTYLSLLQKWNKAYNLTAIRDIDEMLVKHILDSLSVAPFCGAATSLLDIGAGAGLPSVVLAIVYPGMRVSGLDSNIKKTRFMQQVGYELNLTNFHVLHARADTADLSTTFDIVISRAFSSFSDFVTLALPRLVPGGQIYAMKGRYPESELAEASSLCDINSVIPLSVPYLSEERHLITATAPSTQKVN</sequence>
<gene>
    <name evidence="6" type="primary">rsmG</name>
    <name evidence="7" type="ORF">IMCC3088_1034</name>
</gene>
<evidence type="ECO:0000256" key="5">
    <source>
        <dbReference type="ARBA" id="ARBA00022691"/>
    </source>
</evidence>
<dbReference type="PANTHER" id="PTHR31760">
    <property type="entry name" value="S-ADENOSYL-L-METHIONINE-DEPENDENT METHYLTRANSFERASES SUPERFAMILY PROTEIN"/>
    <property type="match status" value="1"/>
</dbReference>
<dbReference type="EC" id="2.1.1.170" evidence="6"/>
<feature type="binding site" evidence="6">
    <location>
        <position position="146"/>
    </location>
    <ligand>
        <name>S-adenosyl-L-methionine</name>
        <dbReference type="ChEBI" id="CHEBI:59789"/>
    </ligand>
</feature>
<keyword evidence="1 6" id="KW-0963">Cytoplasm</keyword>
<dbReference type="EMBL" id="AEIG01000025">
    <property type="protein sequence ID" value="EGG30050.1"/>
    <property type="molecule type" value="Genomic_DNA"/>
</dbReference>
<name>F3L0U2_9GAMM</name>
<dbReference type="NCBIfam" id="TIGR00138">
    <property type="entry name" value="rsmG_gidB"/>
    <property type="match status" value="1"/>
</dbReference>
<dbReference type="HAMAP" id="MF_00074">
    <property type="entry name" value="16SrRNA_methyltr_G"/>
    <property type="match status" value="1"/>
</dbReference>
<comment type="catalytic activity">
    <reaction evidence="6">
        <text>guanosine(527) in 16S rRNA + S-adenosyl-L-methionine = N(7)-methylguanosine(527) in 16S rRNA + S-adenosyl-L-homocysteine</text>
        <dbReference type="Rhea" id="RHEA:42732"/>
        <dbReference type="Rhea" id="RHEA-COMP:10209"/>
        <dbReference type="Rhea" id="RHEA-COMP:10210"/>
        <dbReference type="ChEBI" id="CHEBI:57856"/>
        <dbReference type="ChEBI" id="CHEBI:59789"/>
        <dbReference type="ChEBI" id="CHEBI:74269"/>
        <dbReference type="ChEBI" id="CHEBI:74480"/>
        <dbReference type="EC" id="2.1.1.170"/>
    </reaction>
</comment>
<dbReference type="SUPFAM" id="SSF53335">
    <property type="entry name" value="S-adenosyl-L-methionine-dependent methyltransferases"/>
    <property type="match status" value="1"/>
</dbReference>
<dbReference type="PANTHER" id="PTHR31760:SF0">
    <property type="entry name" value="S-ADENOSYL-L-METHIONINE-DEPENDENT METHYLTRANSFERASES SUPERFAMILY PROTEIN"/>
    <property type="match status" value="1"/>
</dbReference>
<evidence type="ECO:0000256" key="1">
    <source>
        <dbReference type="ARBA" id="ARBA00022490"/>
    </source>
</evidence>
<dbReference type="CDD" id="cd02440">
    <property type="entry name" value="AdoMet_MTases"/>
    <property type="match status" value="1"/>
</dbReference>
<evidence type="ECO:0000256" key="3">
    <source>
        <dbReference type="ARBA" id="ARBA00022603"/>
    </source>
</evidence>
<dbReference type="PIRSF" id="PIRSF003078">
    <property type="entry name" value="GidB"/>
    <property type="match status" value="1"/>
</dbReference>
<dbReference type="Proteomes" id="UP000005615">
    <property type="component" value="Unassembled WGS sequence"/>
</dbReference>
<dbReference type="Gene3D" id="3.40.50.150">
    <property type="entry name" value="Vaccinia Virus protein VP39"/>
    <property type="match status" value="1"/>
</dbReference>
<evidence type="ECO:0000256" key="6">
    <source>
        <dbReference type="HAMAP-Rule" id="MF_00074"/>
    </source>
</evidence>